<accession>A0A1L8CXD1</accession>
<protein>
    <submittedName>
        <fullName evidence="2">Uncharacterized protein</fullName>
    </submittedName>
</protein>
<proteinExistence type="predicted"/>
<dbReference type="RefSeq" id="WP_075859980.1">
    <property type="nucleotide sequence ID" value="NZ_BDJK01000055.1"/>
</dbReference>
<dbReference type="AlphaFoldDB" id="A0A1L8CXD1"/>
<keyword evidence="1" id="KW-0812">Transmembrane</keyword>
<dbReference type="EMBL" id="BDJK01000055">
    <property type="protein sequence ID" value="GAV23582.1"/>
    <property type="molecule type" value="Genomic_DNA"/>
</dbReference>
<evidence type="ECO:0000313" key="2">
    <source>
        <dbReference type="EMBL" id="GAV23582.1"/>
    </source>
</evidence>
<evidence type="ECO:0000256" key="1">
    <source>
        <dbReference type="SAM" id="Phobius"/>
    </source>
</evidence>
<dbReference type="STRING" id="870242.cpu_20920"/>
<organism evidence="2 3">
    <name type="scientific">Carboxydothermus pertinax</name>
    <dbReference type="NCBI Taxonomy" id="870242"/>
    <lineage>
        <taxon>Bacteria</taxon>
        <taxon>Bacillati</taxon>
        <taxon>Bacillota</taxon>
        <taxon>Clostridia</taxon>
        <taxon>Thermoanaerobacterales</taxon>
        <taxon>Thermoanaerobacteraceae</taxon>
        <taxon>Carboxydothermus</taxon>
    </lineage>
</organism>
<dbReference type="Proteomes" id="UP000187485">
    <property type="component" value="Unassembled WGS sequence"/>
</dbReference>
<gene>
    <name evidence="2" type="ORF">cpu_20920</name>
</gene>
<name>A0A1L8CXD1_9THEO</name>
<sequence length="145" mass="16629">MKFDNQQKINKYLFSSLLLLFGTPVVLAGVLYFQGVKNGLISNTAFILIVISLYIINLPVWFVSRKNFKKLLVTLEVTPETLVYQSQEGKKVFPKREIKNIVLLKEGKYEGLKIVTTTENFYLSLTQFTDGLKIKEQLVNDGYIN</sequence>
<reference evidence="3" key="1">
    <citation type="submission" date="2016-12" db="EMBL/GenBank/DDBJ databases">
        <title>Draft Genome Sequences od Carboxydothermus pertinax and islandicus, Hydrogenogenic Carboxydotrophic Bacteria.</title>
        <authorList>
            <person name="Fukuyama Y."/>
            <person name="Ohmae K."/>
            <person name="Yoneda Y."/>
            <person name="Yoshida T."/>
            <person name="Sako Y."/>
        </authorList>
    </citation>
    <scope>NUCLEOTIDE SEQUENCE [LARGE SCALE GENOMIC DNA]</scope>
    <source>
        <strain evidence="3">Ug1</strain>
    </source>
</reference>
<evidence type="ECO:0000313" key="3">
    <source>
        <dbReference type="Proteomes" id="UP000187485"/>
    </source>
</evidence>
<keyword evidence="1" id="KW-0472">Membrane</keyword>
<keyword evidence="1" id="KW-1133">Transmembrane helix</keyword>
<feature type="transmembrane region" description="Helical" evidence="1">
    <location>
        <begin position="12"/>
        <end position="33"/>
    </location>
</feature>
<feature type="transmembrane region" description="Helical" evidence="1">
    <location>
        <begin position="45"/>
        <end position="63"/>
    </location>
</feature>
<keyword evidence="3" id="KW-1185">Reference proteome</keyword>
<dbReference type="OrthoDB" id="1724474at2"/>
<comment type="caution">
    <text evidence="2">The sequence shown here is derived from an EMBL/GenBank/DDBJ whole genome shotgun (WGS) entry which is preliminary data.</text>
</comment>